<dbReference type="GO" id="GO:0016829">
    <property type="term" value="F:lyase activity"/>
    <property type="evidence" value="ECO:0007669"/>
    <property type="project" value="UniProtKB-KW"/>
</dbReference>
<evidence type="ECO:0000256" key="1">
    <source>
        <dbReference type="SAM" id="SignalP"/>
    </source>
</evidence>
<name>A0A917DBT2_9FLAO</name>
<evidence type="ECO:0000313" key="2">
    <source>
        <dbReference type="EMBL" id="GGD23717.1"/>
    </source>
</evidence>
<feature type="signal peptide" evidence="1">
    <location>
        <begin position="1"/>
        <end position="21"/>
    </location>
</feature>
<sequence>MKKHTKYIAIAFILFSSFIYAQDKKITWKSITEIKDESWFETEEAKKIADNVLLYQRDNGGWPKNVEMQNELSAKEKQNLLTLKSDPAGCTIDNGATCQELLYLSKVYKKFPEEKYKTAFLKGLLYLISAQYKNGGWPQFYPLKDGYYTHITYNDNAMVNVLNLFKEIKDKTGYYSIEVPNDITKRISVSFNNGIQCILKTQYQQNGVLTAWCAQHDRETLAPAKARDYELPSLSGKESAKIVLLLMSIEKPSKEVIEAVEAAVAWFDKTKIEGIKIETVPTSKGNQTDRVVVESPDAEPLWARFMELKDNKPFFCDRNGKKKYTIAEISHERRNGYGWYTNEPKEVLKRYNQWKKSLE</sequence>
<dbReference type="NCBIfam" id="TIGR02474">
    <property type="entry name" value="pec_lyase"/>
    <property type="match status" value="1"/>
</dbReference>
<comment type="caution">
    <text evidence="2">The sequence shown here is derived from an EMBL/GenBank/DDBJ whole genome shotgun (WGS) entry which is preliminary data.</text>
</comment>
<dbReference type="Pfam" id="PF09492">
    <property type="entry name" value="Pec_lyase"/>
    <property type="match status" value="1"/>
</dbReference>
<reference evidence="2" key="2">
    <citation type="submission" date="2020-09" db="EMBL/GenBank/DDBJ databases">
        <authorList>
            <person name="Sun Q."/>
            <person name="Zhou Y."/>
        </authorList>
    </citation>
    <scope>NUCLEOTIDE SEQUENCE</scope>
    <source>
        <strain evidence="2">CGMCC 1.12506</strain>
    </source>
</reference>
<keyword evidence="3" id="KW-1185">Reference proteome</keyword>
<reference evidence="2" key="1">
    <citation type="journal article" date="2014" name="Int. J. Syst. Evol. Microbiol.">
        <title>Complete genome sequence of Corynebacterium casei LMG S-19264T (=DSM 44701T), isolated from a smear-ripened cheese.</title>
        <authorList>
            <consortium name="US DOE Joint Genome Institute (JGI-PGF)"/>
            <person name="Walter F."/>
            <person name="Albersmeier A."/>
            <person name="Kalinowski J."/>
            <person name="Ruckert C."/>
        </authorList>
    </citation>
    <scope>NUCLEOTIDE SEQUENCE</scope>
    <source>
        <strain evidence="2">CGMCC 1.12506</strain>
    </source>
</reference>
<dbReference type="AlphaFoldDB" id="A0A917DBT2"/>
<gene>
    <name evidence="2" type="ORF">GCM10011343_12380</name>
</gene>
<protein>
    <submittedName>
        <fullName evidence="2">Pectate lyase</fullName>
    </submittedName>
</protein>
<dbReference type="SUPFAM" id="SSF81853">
    <property type="entry name" value="Family 10 polysaccharide lyase"/>
    <property type="match status" value="1"/>
</dbReference>
<dbReference type="Gene3D" id="1.50.10.20">
    <property type="match status" value="1"/>
</dbReference>
<dbReference type="Proteomes" id="UP000625735">
    <property type="component" value="Unassembled WGS sequence"/>
</dbReference>
<feature type="chain" id="PRO_5037846593" evidence="1">
    <location>
        <begin position="22"/>
        <end position="359"/>
    </location>
</feature>
<proteinExistence type="predicted"/>
<accession>A0A917DBT2</accession>
<organism evidence="2 3">
    <name type="scientific">Flavobacterium orientale</name>
    <dbReference type="NCBI Taxonomy" id="1756020"/>
    <lineage>
        <taxon>Bacteria</taxon>
        <taxon>Pseudomonadati</taxon>
        <taxon>Bacteroidota</taxon>
        <taxon>Flavobacteriia</taxon>
        <taxon>Flavobacteriales</taxon>
        <taxon>Flavobacteriaceae</taxon>
        <taxon>Flavobacterium</taxon>
    </lineage>
</organism>
<dbReference type="InterPro" id="IPR012669">
    <property type="entry name" value="Pectate_lyase"/>
</dbReference>
<keyword evidence="1" id="KW-0732">Signal</keyword>
<keyword evidence="2" id="KW-0456">Lyase</keyword>
<dbReference type="EMBL" id="BMFG01000004">
    <property type="protein sequence ID" value="GGD23717.1"/>
    <property type="molecule type" value="Genomic_DNA"/>
</dbReference>
<dbReference type="RefSeq" id="WP_188361680.1">
    <property type="nucleotide sequence ID" value="NZ_BMFG01000004.1"/>
</dbReference>
<evidence type="ECO:0000313" key="3">
    <source>
        <dbReference type="Proteomes" id="UP000625735"/>
    </source>
</evidence>